<dbReference type="Gene3D" id="1.10.10.60">
    <property type="entry name" value="Homeodomain-like"/>
    <property type="match status" value="1"/>
</dbReference>
<protein>
    <submittedName>
        <fullName evidence="7">TetR family transcriptional regulator</fullName>
    </submittedName>
</protein>
<dbReference type="GO" id="GO:0046677">
    <property type="term" value="P:response to antibiotic"/>
    <property type="evidence" value="ECO:0007669"/>
    <property type="project" value="InterPro"/>
</dbReference>
<comment type="caution">
    <text evidence="7">The sequence shown here is derived from an EMBL/GenBank/DDBJ whole genome shotgun (WGS) entry which is preliminary data.</text>
</comment>
<dbReference type="Proteomes" id="UP000471166">
    <property type="component" value="Unassembled WGS sequence"/>
</dbReference>
<dbReference type="InterPro" id="IPR001647">
    <property type="entry name" value="HTH_TetR"/>
</dbReference>
<dbReference type="Gene3D" id="1.10.357.10">
    <property type="entry name" value="Tetracycline Repressor, domain 2"/>
    <property type="match status" value="1"/>
</dbReference>
<gene>
    <name evidence="7" type="ORF">GV791_16545</name>
</gene>
<proteinExistence type="predicted"/>
<dbReference type="InterPro" id="IPR036271">
    <property type="entry name" value="Tet_transcr_reg_TetR-rel_C_sf"/>
</dbReference>
<evidence type="ECO:0000256" key="5">
    <source>
        <dbReference type="PROSITE-ProRule" id="PRU00335"/>
    </source>
</evidence>
<name>A0A6P1CR62_9NOCA</name>
<feature type="domain" description="HTH tetR-type" evidence="6">
    <location>
        <begin position="6"/>
        <end position="66"/>
    </location>
</feature>
<dbReference type="RefSeq" id="WP_163845552.1">
    <property type="nucleotide sequence ID" value="NZ_JAAGVB010000024.1"/>
</dbReference>
<accession>A0A6P1CR62</accession>
<sequence>MPRPRSLTTDDLSGAALAVIDRDGIDALTMRAVAKELGMATMALYRYVADRTALEILVVERVFTAVDLTLPPQLTWRDRIRLLLDRTRLAAAEHPDTVPLILRHRHAARAALGLIEAMLSALTAGGLTGLDRAIAQRTLIAYLLGFLQNEHYAALSGPGTAAMATLPPDEFPFLAQTATDARSVPPEDEFNAGLEVILDGLSDHAAPEHDS</sequence>
<dbReference type="SUPFAM" id="SSF48498">
    <property type="entry name" value="Tetracyclin repressor-like, C-terminal domain"/>
    <property type="match status" value="1"/>
</dbReference>
<dbReference type="InterPro" id="IPR050109">
    <property type="entry name" value="HTH-type_TetR-like_transc_reg"/>
</dbReference>
<feature type="DNA-binding region" description="H-T-H motif" evidence="5">
    <location>
        <begin position="29"/>
        <end position="48"/>
    </location>
</feature>
<evidence type="ECO:0000313" key="8">
    <source>
        <dbReference type="Proteomes" id="UP000471166"/>
    </source>
</evidence>
<evidence type="ECO:0000256" key="3">
    <source>
        <dbReference type="ARBA" id="ARBA00023125"/>
    </source>
</evidence>
<organism evidence="7 8">
    <name type="scientific">Nocardia cyriacigeorgica</name>
    <dbReference type="NCBI Taxonomy" id="135487"/>
    <lineage>
        <taxon>Bacteria</taxon>
        <taxon>Bacillati</taxon>
        <taxon>Actinomycetota</taxon>
        <taxon>Actinomycetes</taxon>
        <taxon>Mycobacteriales</taxon>
        <taxon>Nocardiaceae</taxon>
        <taxon>Nocardia</taxon>
    </lineage>
</organism>
<dbReference type="SUPFAM" id="SSF46689">
    <property type="entry name" value="Homeodomain-like"/>
    <property type="match status" value="1"/>
</dbReference>
<dbReference type="Pfam" id="PF00440">
    <property type="entry name" value="TetR_N"/>
    <property type="match status" value="1"/>
</dbReference>
<dbReference type="PRINTS" id="PR00400">
    <property type="entry name" value="TETREPRESSOR"/>
</dbReference>
<dbReference type="PROSITE" id="PS50977">
    <property type="entry name" value="HTH_TETR_2"/>
    <property type="match status" value="1"/>
</dbReference>
<evidence type="ECO:0000259" key="6">
    <source>
        <dbReference type="PROSITE" id="PS50977"/>
    </source>
</evidence>
<dbReference type="PANTHER" id="PTHR30055">
    <property type="entry name" value="HTH-TYPE TRANSCRIPTIONAL REGULATOR RUTR"/>
    <property type="match status" value="1"/>
</dbReference>
<dbReference type="InterPro" id="IPR004111">
    <property type="entry name" value="Repressor_TetR_C"/>
</dbReference>
<dbReference type="InterPro" id="IPR009057">
    <property type="entry name" value="Homeodomain-like_sf"/>
</dbReference>
<dbReference type="GO" id="GO:0045892">
    <property type="term" value="P:negative regulation of DNA-templated transcription"/>
    <property type="evidence" value="ECO:0007669"/>
    <property type="project" value="InterPro"/>
</dbReference>
<dbReference type="GO" id="GO:0000976">
    <property type="term" value="F:transcription cis-regulatory region binding"/>
    <property type="evidence" value="ECO:0007669"/>
    <property type="project" value="TreeGrafter"/>
</dbReference>
<evidence type="ECO:0000256" key="4">
    <source>
        <dbReference type="ARBA" id="ARBA00023163"/>
    </source>
</evidence>
<evidence type="ECO:0000313" key="7">
    <source>
        <dbReference type="EMBL" id="NEW34153.1"/>
    </source>
</evidence>
<dbReference type="InterPro" id="IPR003012">
    <property type="entry name" value="Tet_transcr_reg_TetR"/>
</dbReference>
<evidence type="ECO:0000256" key="2">
    <source>
        <dbReference type="ARBA" id="ARBA00023015"/>
    </source>
</evidence>
<keyword evidence="2" id="KW-0805">Transcription regulation</keyword>
<keyword evidence="3 5" id="KW-0238">DNA-binding</keyword>
<dbReference type="AlphaFoldDB" id="A0A6P1CR62"/>
<dbReference type="Pfam" id="PF02909">
    <property type="entry name" value="TetR_C_1"/>
    <property type="match status" value="1"/>
</dbReference>
<dbReference type="EMBL" id="JAAGVB010000024">
    <property type="protein sequence ID" value="NEW34153.1"/>
    <property type="molecule type" value="Genomic_DNA"/>
</dbReference>
<evidence type="ECO:0000256" key="1">
    <source>
        <dbReference type="ARBA" id="ARBA00022491"/>
    </source>
</evidence>
<dbReference type="PANTHER" id="PTHR30055:SF151">
    <property type="entry name" value="TRANSCRIPTIONAL REGULATORY PROTEIN"/>
    <property type="match status" value="1"/>
</dbReference>
<keyword evidence="4" id="KW-0804">Transcription</keyword>
<keyword evidence="1" id="KW-0678">Repressor</keyword>
<dbReference type="GO" id="GO:0003700">
    <property type="term" value="F:DNA-binding transcription factor activity"/>
    <property type="evidence" value="ECO:0007669"/>
    <property type="project" value="TreeGrafter"/>
</dbReference>
<reference evidence="7 8" key="1">
    <citation type="submission" date="2020-01" db="EMBL/GenBank/DDBJ databases">
        <title>Genetics and antimicrobial susceptibilities of Nocardia species isolated from the soil; a comparison with species isolated from humans.</title>
        <authorList>
            <person name="Carrasco G."/>
            <person name="Monzon S."/>
            <person name="Sansegundo M."/>
            <person name="Garcia E."/>
            <person name="Garrido N."/>
            <person name="Medina M.J."/>
            <person name="Villalon P."/>
            <person name="Ramirez-Arocha A.C."/>
            <person name="Jimenez P."/>
            <person name="Cuesta I."/>
            <person name="Valdezate S."/>
        </authorList>
    </citation>
    <scope>NUCLEOTIDE SEQUENCE [LARGE SCALE GENOMIC DNA]</scope>
    <source>
        <strain evidence="7 8">CNM20110626</strain>
    </source>
</reference>